<accession>A0A931G1F7</accession>
<sequence length="74" mass="7239">MLPESVLRRGLLAGAAVTATLVLSACGVSDHSSSDSGMNHGGAAPSVAASAVGTFNDADVTFAQSSLRNHGTAP</sequence>
<organism evidence="1 2">
    <name type="scientific">Actinoplanes aureus</name>
    <dbReference type="NCBI Taxonomy" id="2792083"/>
    <lineage>
        <taxon>Bacteria</taxon>
        <taxon>Bacillati</taxon>
        <taxon>Actinomycetota</taxon>
        <taxon>Actinomycetes</taxon>
        <taxon>Micromonosporales</taxon>
        <taxon>Micromonosporaceae</taxon>
        <taxon>Actinoplanes</taxon>
    </lineage>
</organism>
<evidence type="ECO:0000313" key="1">
    <source>
        <dbReference type="EMBL" id="MBG0566652.1"/>
    </source>
</evidence>
<gene>
    <name evidence="1" type="ORF">I4J89_34920</name>
</gene>
<proteinExistence type="predicted"/>
<evidence type="ECO:0000313" key="2">
    <source>
        <dbReference type="Proteomes" id="UP000598146"/>
    </source>
</evidence>
<dbReference type="EMBL" id="JADQTO010000022">
    <property type="protein sequence ID" value="MBG0566652.1"/>
    <property type="molecule type" value="Genomic_DNA"/>
</dbReference>
<dbReference type="Proteomes" id="UP000598146">
    <property type="component" value="Unassembled WGS sequence"/>
</dbReference>
<reference evidence="1" key="1">
    <citation type="submission" date="2020-11" db="EMBL/GenBank/DDBJ databases">
        <title>Isolation and identification of active actinomycetes.</title>
        <authorList>
            <person name="Sun X."/>
        </authorList>
    </citation>
    <scope>NUCLEOTIDE SEQUENCE</scope>
    <source>
        <strain evidence="1">NEAU-A11</strain>
    </source>
</reference>
<comment type="caution">
    <text evidence="1">The sequence shown here is derived from an EMBL/GenBank/DDBJ whole genome shotgun (WGS) entry which is preliminary data.</text>
</comment>
<protein>
    <submittedName>
        <fullName evidence="1">Uncharacterized protein</fullName>
    </submittedName>
</protein>
<keyword evidence="2" id="KW-1185">Reference proteome</keyword>
<name>A0A931G1F7_9ACTN</name>
<dbReference type="AlphaFoldDB" id="A0A931G1F7"/>
<dbReference type="RefSeq" id="WP_196418427.1">
    <property type="nucleotide sequence ID" value="NZ_JADQTO010000022.1"/>
</dbReference>